<reference evidence="2 3" key="1">
    <citation type="submission" date="2018-07" db="EMBL/GenBank/DDBJ databases">
        <title>The genomes of Aspergillus section Nigri reveals drivers in fungal speciation.</title>
        <authorList>
            <consortium name="DOE Joint Genome Institute"/>
            <person name="Vesth T.C."/>
            <person name="Nybo J."/>
            <person name="Theobald S."/>
            <person name="Brandl J."/>
            <person name="Frisvad J.C."/>
            <person name="Nielsen K.F."/>
            <person name="Lyhne E.K."/>
            <person name="Kogle M.E."/>
            <person name="Kuo A."/>
            <person name="Riley R."/>
            <person name="Clum A."/>
            <person name="Nolan M."/>
            <person name="Lipzen A."/>
            <person name="Salamov A."/>
            <person name="Henrissat B."/>
            <person name="Wiebenga A."/>
            <person name="De vries R.P."/>
            <person name="Grigoriev I.V."/>
            <person name="Mortensen U.H."/>
            <person name="Andersen M.R."/>
            <person name="Baker S.E."/>
        </authorList>
    </citation>
    <scope>NUCLEOTIDE SEQUENCE [LARGE SCALE GENOMIC DNA]</scope>
    <source>
        <strain evidence="2 3">CBS 139.54b</strain>
    </source>
</reference>
<dbReference type="AlphaFoldDB" id="A0A3F3PUB3"/>
<gene>
    <name evidence="2" type="ORF">BDQ94DRAFT_148634</name>
</gene>
<evidence type="ECO:0000313" key="2">
    <source>
        <dbReference type="EMBL" id="RDH30527.1"/>
    </source>
</evidence>
<dbReference type="EMBL" id="KZ852060">
    <property type="protein sequence ID" value="RDH30527.1"/>
    <property type="molecule type" value="Genomic_DNA"/>
</dbReference>
<sequence length="80" mass="8961">MGRGAVLLTSSTRFPSISNASNSGATLFRPESARGERLVRYKHLASYTSVSLHRSNHRDSSLPPRPKRQSICRRWPPGKK</sequence>
<keyword evidence="3" id="KW-1185">Reference proteome</keyword>
<dbReference type="GeneID" id="38135582"/>
<organism evidence="2 3">
    <name type="scientific">Aspergillus welwitschiae</name>
    <dbReference type="NCBI Taxonomy" id="1341132"/>
    <lineage>
        <taxon>Eukaryota</taxon>
        <taxon>Fungi</taxon>
        <taxon>Dikarya</taxon>
        <taxon>Ascomycota</taxon>
        <taxon>Pezizomycotina</taxon>
        <taxon>Eurotiomycetes</taxon>
        <taxon>Eurotiomycetidae</taxon>
        <taxon>Eurotiales</taxon>
        <taxon>Aspergillaceae</taxon>
        <taxon>Aspergillus</taxon>
        <taxon>Aspergillus subgen. Circumdati</taxon>
    </lineage>
</organism>
<feature type="compositionally biased region" description="Basic residues" evidence="1">
    <location>
        <begin position="65"/>
        <end position="80"/>
    </location>
</feature>
<evidence type="ECO:0000313" key="3">
    <source>
        <dbReference type="Proteomes" id="UP000253729"/>
    </source>
</evidence>
<name>A0A3F3PUB3_9EURO</name>
<proteinExistence type="predicted"/>
<accession>A0A3F3PUB3</accession>
<protein>
    <submittedName>
        <fullName evidence="2">Uncharacterized protein</fullName>
    </submittedName>
</protein>
<feature type="region of interest" description="Disordered" evidence="1">
    <location>
        <begin position="49"/>
        <end position="80"/>
    </location>
</feature>
<evidence type="ECO:0000256" key="1">
    <source>
        <dbReference type="SAM" id="MobiDB-lite"/>
    </source>
</evidence>
<dbReference type="RefSeq" id="XP_026623549.1">
    <property type="nucleotide sequence ID" value="XM_026767226.1"/>
</dbReference>
<dbReference type="Proteomes" id="UP000253729">
    <property type="component" value="Unassembled WGS sequence"/>
</dbReference>